<sequence>MGTFAAKPAAGSPDNTPFETAAPCARPLKSAEELLQWCPSQDTHTELCRATVPLPPACSAASLQRHPRLLACHDLAGGYGPDRFPQGCTQSEFYGLCNWSNLHTFVYFSHTLVTIPPPGYINTAHLHGVQVLGTLIAEWEAGAGHCRTLFGTAAAAEEAATQLAAIAQHYGFEGWLINIECKMDVEHIPHLLHFLRLLTQLMRQVAPGCSQVMWYDAVTIEGRLKWQNSLNALNRPFFDACDSIFINYGWKKRTPALVREEAGERCGDVFMGIDCFGRGTYGGGGFTCDVALTACLESGLSAALFAPGWPFEGDCGRDAPACWRQRDALFWRRIEAAWEAGAAEAGPGSSLRRDSRRRLRPATAQLPLFSDFSVGSGRSMHLAGQRLSAQPWYNLSLQALQPLLRVQLTPQDSMADKSSDGGDRAGDRSWVQADISQDRAFSRGSCVSLQGSLRGGQLAVVQLYRTEVPLPAGGLWMRWTASADPMQSGAELRLALRLLGVGGTAGGTAGGDASTIVELAPLQLTDPTAALPAASSCSSSTAVRVIAASGRHVTGQAIADGVEAEGPRDASGAGGTAAEAAEAVGARAVPHHWVTWEYFLGAEALAVAAAGTEASGPTAAAGAGEAAGEAEPADDSAVQLMGVDAVLLGTGSADGKPFSFQAFIGELSIEEAVPGAGPPAPPGSVEQLRCSNAEVTSAPTAADDAAAVLTARLDWRPPTDGPPARRYSVWCSFDTDMAARWLGTASTTQYWARVRLPLGSTAATLVVQSEGCNGLVQDLAASARVEVSLAAQQVDEATRAEALARDLLWPSKHSLYHGHTQASIMATQSSPGKNWGVRSLRSGFGEQPTSNRASAPAAGFGSSSRDAYQKQFASAEVDRVQARSRGNIDNPLGACYAIPDTMDKQVLSTVASPPRVRFGTGKRPSMALKTGVPGPGAYKMKPTIGDTVESTRASAPRTKFGSGSRDQANRLYISSEHEKCQVGVDSPGPAYTVHPALGKQLLSTRKSAGAFVMPRGDRFTDNDVREAAGKPGAGAYNLPSSIGNKTDKSAASASTLRNSPTIRFGTSTRDQDAKVFISQEHEKGSYGSCSPGPITANPASSMGRQVLSTKSSGSMLGFGSSKRLVEHATDVPGPGAYYA</sequence>
<reference evidence="3" key="1">
    <citation type="journal article" date="2019" name="Plant J.">
        <title>Chlorella vulgaris genome assembly and annotation reveals the molecular basis for metabolic acclimation to high light conditions.</title>
        <authorList>
            <person name="Cecchin M."/>
            <person name="Marcolungo L."/>
            <person name="Rossato M."/>
            <person name="Girolomoni L."/>
            <person name="Cosentino E."/>
            <person name="Cuine S."/>
            <person name="Li-Beisson Y."/>
            <person name="Delledonne M."/>
            <person name="Ballottari M."/>
        </authorList>
    </citation>
    <scope>NUCLEOTIDE SEQUENCE</scope>
    <source>
        <strain evidence="3">211/11P</strain>
    </source>
</reference>
<dbReference type="Gene3D" id="3.20.20.80">
    <property type="entry name" value="Glycosidases"/>
    <property type="match status" value="1"/>
</dbReference>
<dbReference type="OrthoDB" id="406368at2759"/>
<feature type="compositionally biased region" description="Low complexity" evidence="1">
    <location>
        <begin position="853"/>
        <end position="862"/>
    </location>
</feature>
<gene>
    <name evidence="3" type="ORF">D9Q98_008398</name>
</gene>
<accession>A0A9D4YT15</accession>
<comment type="caution">
    <text evidence="3">The sequence shown here is derived from an EMBL/GenBank/DDBJ whole genome shotgun (WGS) entry which is preliminary data.</text>
</comment>
<dbReference type="Proteomes" id="UP001055712">
    <property type="component" value="Unassembled WGS sequence"/>
</dbReference>
<evidence type="ECO:0000313" key="4">
    <source>
        <dbReference type="Proteomes" id="UP001055712"/>
    </source>
</evidence>
<dbReference type="InterPro" id="IPR032979">
    <property type="entry name" value="ENGase"/>
</dbReference>
<evidence type="ECO:0000313" key="3">
    <source>
        <dbReference type="EMBL" id="KAI3425016.1"/>
    </source>
</evidence>
<dbReference type="GO" id="GO:0005829">
    <property type="term" value="C:cytosol"/>
    <property type="evidence" value="ECO:0007669"/>
    <property type="project" value="UniProtKB-SubCell"/>
</dbReference>
<dbReference type="Gene3D" id="2.60.120.260">
    <property type="entry name" value="Galactose-binding domain-like"/>
    <property type="match status" value="1"/>
</dbReference>
<protein>
    <recommendedName>
        <fullName evidence="2">Cytosolic endo-beta-N-acetylglucosaminidase TIM barrel domain-containing protein</fullName>
    </recommendedName>
</protein>
<keyword evidence="4" id="KW-1185">Reference proteome</keyword>
<feature type="domain" description="Cytosolic endo-beta-N-acetylglucosaminidase TIM barrel" evidence="2">
    <location>
        <begin position="82"/>
        <end position="379"/>
    </location>
</feature>
<feature type="region of interest" description="Disordered" evidence="1">
    <location>
        <begin position="1026"/>
        <end position="1065"/>
    </location>
</feature>
<dbReference type="AlphaFoldDB" id="A0A9D4YT15"/>
<dbReference type="GO" id="GO:0033925">
    <property type="term" value="F:mannosyl-glycoprotein endo-beta-N-acetylglucosaminidase activity"/>
    <property type="evidence" value="ECO:0007669"/>
    <property type="project" value="UniProtKB-EC"/>
</dbReference>
<feature type="region of interest" description="Disordered" evidence="1">
    <location>
        <begin position="914"/>
        <end position="941"/>
    </location>
</feature>
<reference evidence="3" key="2">
    <citation type="submission" date="2020-11" db="EMBL/GenBank/DDBJ databases">
        <authorList>
            <person name="Cecchin M."/>
            <person name="Marcolungo L."/>
            <person name="Rossato M."/>
            <person name="Girolomoni L."/>
            <person name="Cosentino E."/>
            <person name="Cuine S."/>
            <person name="Li-Beisson Y."/>
            <person name="Delledonne M."/>
            <person name="Ballottari M."/>
        </authorList>
    </citation>
    <scope>NUCLEOTIDE SEQUENCE</scope>
    <source>
        <strain evidence="3">211/11P</strain>
        <tissue evidence="3">Whole cell</tissue>
    </source>
</reference>
<proteinExistence type="predicted"/>
<dbReference type="PANTHER" id="PTHR13246">
    <property type="entry name" value="ENDO BETA N-ACETYLGLUCOSAMINIDASE"/>
    <property type="match status" value="1"/>
</dbReference>
<evidence type="ECO:0000256" key="1">
    <source>
        <dbReference type="SAM" id="MobiDB-lite"/>
    </source>
</evidence>
<organism evidence="3 4">
    <name type="scientific">Chlorella vulgaris</name>
    <name type="common">Green alga</name>
    <dbReference type="NCBI Taxonomy" id="3077"/>
    <lineage>
        <taxon>Eukaryota</taxon>
        <taxon>Viridiplantae</taxon>
        <taxon>Chlorophyta</taxon>
        <taxon>core chlorophytes</taxon>
        <taxon>Trebouxiophyceae</taxon>
        <taxon>Chlorellales</taxon>
        <taxon>Chlorellaceae</taxon>
        <taxon>Chlorella clade</taxon>
        <taxon>Chlorella</taxon>
    </lineage>
</organism>
<dbReference type="EMBL" id="SIDB01000012">
    <property type="protein sequence ID" value="KAI3425016.1"/>
    <property type="molecule type" value="Genomic_DNA"/>
</dbReference>
<dbReference type="PANTHER" id="PTHR13246:SF1">
    <property type="entry name" value="CYTOSOLIC ENDO-BETA-N-ACETYLGLUCOSAMINIDASE"/>
    <property type="match status" value="1"/>
</dbReference>
<name>A0A9D4YT15_CHLVU</name>
<feature type="region of interest" description="Disordered" evidence="1">
    <location>
        <begin position="1081"/>
        <end position="1102"/>
    </location>
</feature>
<feature type="compositionally biased region" description="Polar residues" evidence="1">
    <location>
        <begin position="1038"/>
        <end position="1065"/>
    </location>
</feature>
<feature type="region of interest" description="Disordered" evidence="1">
    <location>
        <begin position="841"/>
        <end position="862"/>
    </location>
</feature>
<dbReference type="InterPro" id="IPR005201">
    <property type="entry name" value="TIM_ENGase"/>
</dbReference>
<dbReference type="Pfam" id="PF03644">
    <property type="entry name" value="Glyco_hydro_85"/>
    <property type="match status" value="1"/>
</dbReference>
<evidence type="ECO:0000259" key="2">
    <source>
        <dbReference type="Pfam" id="PF03644"/>
    </source>
</evidence>